<reference evidence="3 4" key="1">
    <citation type="submission" date="2016-10" db="EMBL/GenBank/DDBJ databases">
        <authorList>
            <person name="de Groot N.N."/>
        </authorList>
    </citation>
    <scope>NUCLEOTIDE SEQUENCE [LARGE SCALE GENOMIC DNA]</scope>
    <source>
        <strain evidence="3 4">CGMCC 1.10457</strain>
    </source>
</reference>
<gene>
    <name evidence="3" type="ORF">SAMN05216559_2769</name>
</gene>
<dbReference type="RefSeq" id="WP_089817077.1">
    <property type="nucleotide sequence ID" value="NZ_FOZK01000002.1"/>
</dbReference>
<dbReference type="OrthoDB" id="50259at2157"/>
<dbReference type="Proteomes" id="UP000199062">
    <property type="component" value="Unassembled WGS sequence"/>
</dbReference>
<dbReference type="AlphaFoldDB" id="A0A1I6LIS6"/>
<feature type="domain" description="DUF7122" evidence="2">
    <location>
        <begin position="4"/>
        <end position="76"/>
    </location>
</feature>
<protein>
    <submittedName>
        <fullName evidence="3">RNA-binding PUA-like domain of methyltransferase RsmF</fullName>
    </submittedName>
</protein>
<evidence type="ECO:0000259" key="2">
    <source>
        <dbReference type="Pfam" id="PF23437"/>
    </source>
</evidence>
<feature type="compositionally biased region" description="Basic and acidic residues" evidence="1">
    <location>
        <begin position="1"/>
        <end position="16"/>
    </location>
</feature>
<evidence type="ECO:0000313" key="3">
    <source>
        <dbReference type="EMBL" id="SFS03319.1"/>
    </source>
</evidence>
<feature type="region of interest" description="Disordered" evidence="1">
    <location>
        <begin position="1"/>
        <end position="26"/>
    </location>
</feature>
<proteinExistence type="predicted"/>
<dbReference type="GO" id="GO:0032259">
    <property type="term" value="P:methylation"/>
    <property type="evidence" value="ECO:0007669"/>
    <property type="project" value="UniProtKB-KW"/>
</dbReference>
<dbReference type="GO" id="GO:0008168">
    <property type="term" value="F:methyltransferase activity"/>
    <property type="evidence" value="ECO:0007669"/>
    <property type="project" value="UniProtKB-KW"/>
</dbReference>
<dbReference type="EMBL" id="FOZK01000002">
    <property type="protein sequence ID" value="SFS03319.1"/>
    <property type="molecule type" value="Genomic_DNA"/>
</dbReference>
<evidence type="ECO:0000313" key="4">
    <source>
        <dbReference type="Proteomes" id="UP000199062"/>
    </source>
</evidence>
<name>A0A1I6LIS6_9EURY</name>
<dbReference type="STRING" id="767519.SAMN05216559_2769"/>
<keyword evidence="3" id="KW-0808">Transferase</keyword>
<accession>A0A1I6LIS6</accession>
<sequence length="169" mass="19453">MSRESTRFDRVPATEAERDDDDPEQVTREEILDFWEDRYGVSPTVFDDHTFWERGAGKIWIFRGDAPSPVDVEGLGMTFLRTRQEHWKPTTEAVQRFGDHADQCVVHLDEDQAATFVDGEDQEIADWDGDWGYLIVTHDLVGESEPMGVGLYLYGELRSQVPKGRQRAF</sequence>
<dbReference type="InterPro" id="IPR055546">
    <property type="entry name" value="DUF7122"/>
</dbReference>
<keyword evidence="3" id="KW-0489">Methyltransferase</keyword>
<keyword evidence="4" id="KW-1185">Reference proteome</keyword>
<dbReference type="Pfam" id="PF23437">
    <property type="entry name" value="DUF7122"/>
    <property type="match status" value="1"/>
</dbReference>
<organism evidence="3 4">
    <name type="scientific">Halomicrobium zhouii</name>
    <dbReference type="NCBI Taxonomy" id="767519"/>
    <lineage>
        <taxon>Archaea</taxon>
        <taxon>Methanobacteriati</taxon>
        <taxon>Methanobacteriota</taxon>
        <taxon>Stenosarchaea group</taxon>
        <taxon>Halobacteria</taxon>
        <taxon>Halobacteriales</taxon>
        <taxon>Haloarculaceae</taxon>
        <taxon>Halomicrobium</taxon>
    </lineage>
</organism>
<evidence type="ECO:0000256" key="1">
    <source>
        <dbReference type="SAM" id="MobiDB-lite"/>
    </source>
</evidence>